<protein>
    <submittedName>
        <fullName evidence="2">Uncharacterized protein</fullName>
    </submittedName>
</protein>
<keyword evidence="1" id="KW-0732">Signal</keyword>
<feature type="chain" id="PRO_5012617854" evidence="1">
    <location>
        <begin position="27"/>
        <end position="263"/>
    </location>
</feature>
<feature type="signal peptide" evidence="1">
    <location>
        <begin position="1"/>
        <end position="26"/>
    </location>
</feature>
<sequence length="263" mass="29118">MGKYNKMLVVTLSSLMVFSNLGQVFADTVKDNISTESKEDSDFRAKKHKEFEEIFKIEMDELRDIQARNKMNLLLKSESKLISEAKDSEPIIESEKTIDGEFYKLTVYPNGVYKQEGIYGGVVEEVLEEDDSISRAVTGITGGSTTSGSGYVNGTNRIAYSNLYATATQNTLQGHTIQVTFSYSLVNGGYDKITKYALGPNLLGTQDAYKYGAKLSENSSGSAYVKYRYKGRTYSGASSSIFNDFEFGIYVGNDKITLKSSLL</sequence>
<proteinExistence type="predicted"/>
<dbReference type="EMBL" id="LN555523">
    <property type="protein sequence ID" value="CED93496.1"/>
    <property type="molecule type" value="Genomic_DNA"/>
</dbReference>
<reference evidence="2 3" key="1">
    <citation type="submission" date="2014-04" db="EMBL/GenBank/DDBJ databases">
        <authorList>
            <person name="Hornung B.V."/>
        </authorList>
    </citation>
    <scope>NUCLEOTIDE SEQUENCE [LARGE SCALE GENOMIC DNA]</scope>
    <source>
        <strain evidence="2 3">CRIB</strain>
    </source>
</reference>
<dbReference type="Proteomes" id="UP000245622">
    <property type="component" value="Chromosome 1"/>
</dbReference>
<dbReference type="KEGG" id="ril:CRIB_744"/>
<name>A0A1V1HZU6_9FIRM</name>
<dbReference type="GeneID" id="82204926"/>
<dbReference type="RefSeq" id="WP_180703206.1">
    <property type="nucleotide sequence ID" value="NZ_LN555523.1"/>
</dbReference>
<evidence type="ECO:0000313" key="3">
    <source>
        <dbReference type="Proteomes" id="UP000245622"/>
    </source>
</evidence>
<organism evidence="2 3">
    <name type="scientific">Romboutsia ilealis</name>
    <dbReference type="NCBI Taxonomy" id="1115758"/>
    <lineage>
        <taxon>Bacteria</taxon>
        <taxon>Bacillati</taxon>
        <taxon>Bacillota</taxon>
        <taxon>Clostridia</taxon>
        <taxon>Peptostreptococcales</taxon>
        <taxon>Peptostreptococcaceae</taxon>
        <taxon>Romboutsia</taxon>
    </lineage>
</organism>
<evidence type="ECO:0000256" key="1">
    <source>
        <dbReference type="SAM" id="SignalP"/>
    </source>
</evidence>
<gene>
    <name evidence="2" type="ORF">CRIB_744</name>
</gene>
<keyword evidence="3" id="KW-1185">Reference proteome</keyword>
<evidence type="ECO:0000313" key="2">
    <source>
        <dbReference type="EMBL" id="CED93496.1"/>
    </source>
</evidence>
<dbReference type="AlphaFoldDB" id="A0A1V1HZU6"/>
<accession>A0A1V1HZU6</accession>